<dbReference type="InterPro" id="IPR029044">
    <property type="entry name" value="Nucleotide-diphossugar_trans"/>
</dbReference>
<evidence type="ECO:0000259" key="1">
    <source>
        <dbReference type="Pfam" id="PF00535"/>
    </source>
</evidence>
<protein>
    <recommendedName>
        <fullName evidence="1">Glycosyltransferase 2-like domain-containing protein</fullName>
    </recommendedName>
</protein>
<proteinExistence type="predicted"/>
<organism evidence="2">
    <name type="scientific">marine sediment metagenome</name>
    <dbReference type="NCBI Taxonomy" id="412755"/>
    <lineage>
        <taxon>unclassified sequences</taxon>
        <taxon>metagenomes</taxon>
        <taxon>ecological metagenomes</taxon>
    </lineage>
</organism>
<evidence type="ECO:0000313" key="2">
    <source>
        <dbReference type="EMBL" id="GAG03422.1"/>
    </source>
</evidence>
<dbReference type="SUPFAM" id="SSF53448">
    <property type="entry name" value="Nucleotide-diphospho-sugar transferases"/>
    <property type="match status" value="1"/>
</dbReference>
<dbReference type="CDD" id="cd00761">
    <property type="entry name" value="Glyco_tranf_GTA_type"/>
    <property type="match status" value="1"/>
</dbReference>
<name>X0UW45_9ZZZZ</name>
<sequence>MHVDVVIPTYDRLEPLKRCIKSIVDNNYKDVSILVIVDGNKKMVDGLKDEPIEILFNPERMDYVISMNKAIKHSKADAVIYASDDLIFQSDCISNTVKAMEEHFPDTDGLITLKQSHKE</sequence>
<feature type="non-terminal residue" evidence="2">
    <location>
        <position position="119"/>
    </location>
</feature>
<dbReference type="EMBL" id="BARS01026689">
    <property type="protein sequence ID" value="GAG03422.1"/>
    <property type="molecule type" value="Genomic_DNA"/>
</dbReference>
<dbReference type="Gene3D" id="3.90.550.10">
    <property type="entry name" value="Spore Coat Polysaccharide Biosynthesis Protein SpsA, Chain A"/>
    <property type="match status" value="1"/>
</dbReference>
<accession>X0UW45</accession>
<dbReference type="Pfam" id="PF00535">
    <property type="entry name" value="Glycos_transf_2"/>
    <property type="match status" value="1"/>
</dbReference>
<gene>
    <name evidence="2" type="ORF">S01H1_42032</name>
</gene>
<feature type="domain" description="Glycosyltransferase 2-like" evidence="1">
    <location>
        <begin position="5"/>
        <end position="106"/>
    </location>
</feature>
<comment type="caution">
    <text evidence="2">The sequence shown here is derived from an EMBL/GenBank/DDBJ whole genome shotgun (WGS) entry which is preliminary data.</text>
</comment>
<dbReference type="AlphaFoldDB" id="X0UW45"/>
<reference evidence="2" key="1">
    <citation type="journal article" date="2014" name="Front. Microbiol.">
        <title>High frequency of phylogenetically diverse reductive dehalogenase-homologous genes in deep subseafloor sedimentary metagenomes.</title>
        <authorList>
            <person name="Kawai M."/>
            <person name="Futagami T."/>
            <person name="Toyoda A."/>
            <person name="Takaki Y."/>
            <person name="Nishi S."/>
            <person name="Hori S."/>
            <person name="Arai W."/>
            <person name="Tsubouchi T."/>
            <person name="Morono Y."/>
            <person name="Uchiyama I."/>
            <person name="Ito T."/>
            <person name="Fujiyama A."/>
            <person name="Inagaki F."/>
            <person name="Takami H."/>
        </authorList>
    </citation>
    <scope>NUCLEOTIDE SEQUENCE</scope>
    <source>
        <strain evidence="2">Expedition CK06-06</strain>
    </source>
</reference>
<dbReference type="InterPro" id="IPR001173">
    <property type="entry name" value="Glyco_trans_2-like"/>
</dbReference>